<dbReference type="AlphaFoldDB" id="A0A1Y2CK20"/>
<dbReference type="InterPro" id="IPR032675">
    <property type="entry name" value="LRR_dom_sf"/>
</dbReference>
<dbReference type="PANTHER" id="PTHR46984:SF1">
    <property type="entry name" value="LEUCINE-RICH REPEAT-CONTAINING PROTEIN 71"/>
    <property type="match status" value="1"/>
</dbReference>
<dbReference type="InterPro" id="IPR001611">
    <property type="entry name" value="Leu-rich_rpt"/>
</dbReference>
<feature type="region of interest" description="Disordered" evidence="1">
    <location>
        <begin position="120"/>
        <end position="148"/>
    </location>
</feature>
<organism evidence="2 3">
    <name type="scientific">Rhizoclosmatium globosum</name>
    <dbReference type="NCBI Taxonomy" id="329046"/>
    <lineage>
        <taxon>Eukaryota</taxon>
        <taxon>Fungi</taxon>
        <taxon>Fungi incertae sedis</taxon>
        <taxon>Chytridiomycota</taxon>
        <taxon>Chytridiomycota incertae sedis</taxon>
        <taxon>Chytridiomycetes</taxon>
        <taxon>Chytridiales</taxon>
        <taxon>Chytriomycetaceae</taxon>
        <taxon>Rhizoclosmatium</taxon>
    </lineage>
</organism>
<evidence type="ECO:0000313" key="2">
    <source>
        <dbReference type="EMBL" id="ORY47368.1"/>
    </source>
</evidence>
<comment type="caution">
    <text evidence="2">The sequence shown here is derived from an EMBL/GenBank/DDBJ whole genome shotgun (WGS) entry which is preliminary data.</text>
</comment>
<proteinExistence type="predicted"/>
<feature type="region of interest" description="Disordered" evidence="1">
    <location>
        <begin position="55"/>
        <end position="75"/>
    </location>
</feature>
<dbReference type="Pfam" id="PF13516">
    <property type="entry name" value="LRR_6"/>
    <property type="match status" value="3"/>
</dbReference>
<dbReference type="SMART" id="SM00368">
    <property type="entry name" value="LRR_RI"/>
    <property type="match status" value="4"/>
</dbReference>
<dbReference type="InterPro" id="IPR053040">
    <property type="entry name" value="LRR-containing_protein_71"/>
</dbReference>
<gene>
    <name evidence="2" type="ORF">BCR33DRAFT_696392</name>
</gene>
<feature type="compositionally biased region" description="Low complexity" evidence="1">
    <location>
        <begin position="462"/>
        <end position="477"/>
    </location>
</feature>
<reference evidence="2 3" key="1">
    <citation type="submission" date="2016-07" db="EMBL/GenBank/DDBJ databases">
        <title>Pervasive Adenine N6-methylation of Active Genes in Fungi.</title>
        <authorList>
            <consortium name="DOE Joint Genome Institute"/>
            <person name="Mondo S.J."/>
            <person name="Dannebaum R.O."/>
            <person name="Kuo R.C."/>
            <person name="Labutti K."/>
            <person name="Haridas S."/>
            <person name="Kuo A."/>
            <person name="Salamov A."/>
            <person name="Ahrendt S.R."/>
            <person name="Lipzen A."/>
            <person name="Sullivan W."/>
            <person name="Andreopoulos W.B."/>
            <person name="Clum A."/>
            <person name="Lindquist E."/>
            <person name="Daum C."/>
            <person name="Ramamoorthy G.K."/>
            <person name="Gryganskyi A."/>
            <person name="Culley D."/>
            <person name="Magnuson J.K."/>
            <person name="James T.Y."/>
            <person name="O'Malley M.A."/>
            <person name="Stajich J.E."/>
            <person name="Spatafora J.W."/>
            <person name="Visel A."/>
            <person name="Grigoriev I.V."/>
        </authorList>
    </citation>
    <scope>NUCLEOTIDE SEQUENCE [LARGE SCALE GENOMIC DNA]</scope>
    <source>
        <strain evidence="2 3">JEL800</strain>
    </source>
</reference>
<feature type="compositionally biased region" description="Basic and acidic residues" evidence="1">
    <location>
        <begin position="407"/>
        <end position="424"/>
    </location>
</feature>
<dbReference type="SUPFAM" id="SSF52047">
    <property type="entry name" value="RNI-like"/>
    <property type="match status" value="1"/>
</dbReference>
<feature type="compositionally biased region" description="Pro residues" evidence="1">
    <location>
        <begin position="435"/>
        <end position="447"/>
    </location>
</feature>
<evidence type="ECO:0000313" key="3">
    <source>
        <dbReference type="Proteomes" id="UP000193642"/>
    </source>
</evidence>
<accession>A0A1Y2CK20</accession>
<keyword evidence="3" id="KW-1185">Reference proteome</keyword>
<sequence length="625" mass="66418">MEEELAPAIPLSLTGIFEPDFVDTCKRFGVNEVPRFLKIGYPLPPLPMPIEVSAASASEEPTSSSTLDLSSTALSTDSANPNIPAIVAPAHSADNLVVAGSAPPQKSVAIAVKETTLTTAPRKSETKLTSASTQPTGSKTSAGNALTPTPLAATQSASTFNLAPKQLPYAGNAKYYSRYKFQPTICVETAEGDEDEEIFKVEVRGWRISAKMMEILGNVLTGCSGITHLVLWNCGLTESHFVFVLGAILSSNIRHLNLDQNPEVPETLYAHLLVEDSLIKHLSLRSNKITCVGAKALAASLKTNRVIQTLDLWANLIAKDGASDLAEALKFNQSLTSLSMARNCIGDEGAIYFAKMLSNYSLLHDELSARKKTLVDMERIRREQEEDPLVKKAKAKIGNGLGRQAGKKSEENLNKKEAAVDPKNAKKGGTAAPPGKAPPGGKAPPPGGKDKKTPEVAPPAPAGKKGAPAPAATPAADKGGKDKKGAAPAAPAKGKKGKVEEAKEEVEENNDAAAITEPTFEHNGQQFLIGNRTLNNLNLRQNGITETGVKAFLDAVAEQELSSESAPEGLYGLFRVSILENAFDKENATHAQLQTLLNAKNPWIEQVTTDKKEDEDGTTAVAEAE</sequence>
<dbReference type="OrthoDB" id="120976at2759"/>
<dbReference type="STRING" id="329046.A0A1Y2CK20"/>
<dbReference type="PANTHER" id="PTHR46984">
    <property type="entry name" value="LEUCINE-RICH REPEAT-CONTAINING PROTEIN 71"/>
    <property type="match status" value="1"/>
</dbReference>
<protein>
    <submittedName>
        <fullName evidence="2">RNI-like protein</fullName>
    </submittedName>
</protein>
<feature type="region of interest" description="Disordered" evidence="1">
    <location>
        <begin position="385"/>
        <end position="512"/>
    </location>
</feature>
<dbReference type="Proteomes" id="UP000193642">
    <property type="component" value="Unassembled WGS sequence"/>
</dbReference>
<evidence type="ECO:0000256" key="1">
    <source>
        <dbReference type="SAM" id="MobiDB-lite"/>
    </source>
</evidence>
<dbReference type="EMBL" id="MCGO01000014">
    <property type="protein sequence ID" value="ORY47368.1"/>
    <property type="molecule type" value="Genomic_DNA"/>
</dbReference>
<name>A0A1Y2CK20_9FUNG</name>
<dbReference type="Gene3D" id="3.80.10.10">
    <property type="entry name" value="Ribonuclease Inhibitor"/>
    <property type="match status" value="1"/>
</dbReference>